<organism evidence="1 2">
    <name type="scientific">Anaerostipes rhamnosivorans</name>
    <dbReference type="NCBI Taxonomy" id="1229621"/>
    <lineage>
        <taxon>Bacteria</taxon>
        <taxon>Bacillati</taxon>
        <taxon>Bacillota</taxon>
        <taxon>Clostridia</taxon>
        <taxon>Lachnospirales</taxon>
        <taxon>Lachnospiraceae</taxon>
        <taxon>Anaerostipes</taxon>
    </lineage>
</organism>
<evidence type="ECO:0000313" key="1">
    <source>
        <dbReference type="EMBL" id="QCP36316.1"/>
    </source>
</evidence>
<gene>
    <name evidence="1" type="ORF">AR1Y2_2862</name>
</gene>
<evidence type="ECO:0000313" key="2">
    <source>
        <dbReference type="Proteomes" id="UP000298653"/>
    </source>
</evidence>
<protein>
    <submittedName>
        <fullName evidence="1">Uncharacterized protein</fullName>
    </submittedName>
</protein>
<dbReference type="EMBL" id="CP040058">
    <property type="protein sequence ID" value="QCP36316.1"/>
    <property type="molecule type" value="Genomic_DNA"/>
</dbReference>
<name>A0A4P8IG12_9FIRM</name>
<dbReference type="AlphaFoldDB" id="A0A4P8IG12"/>
<accession>A0A4P8IG12</accession>
<proteinExistence type="predicted"/>
<dbReference type="Proteomes" id="UP000298653">
    <property type="component" value="Chromosome"/>
</dbReference>
<sequence>MPVGLFCSIGRFGELSYGTKKELIPPYLLRENQFFTVSF</sequence>
<keyword evidence="2" id="KW-1185">Reference proteome</keyword>
<dbReference type="KEGG" id="arf:AR1Y2_2862"/>
<reference evidence="1 2" key="1">
    <citation type="submission" date="2019-05" db="EMBL/GenBank/DDBJ databases">
        <title>Complete genome sequencing of Anaerostipes rhamnosivorans.</title>
        <authorList>
            <person name="Bui T.P.N."/>
            <person name="de Vos W.M."/>
        </authorList>
    </citation>
    <scope>NUCLEOTIDE SEQUENCE [LARGE SCALE GENOMIC DNA]</scope>
    <source>
        <strain evidence="1 2">1y2</strain>
    </source>
</reference>